<dbReference type="KEGG" id="bsan:CHH28_17095"/>
<evidence type="ECO:0000313" key="1">
    <source>
        <dbReference type="EMBL" id="ASP40287.1"/>
    </source>
</evidence>
<dbReference type="EMBL" id="CP022530">
    <property type="protein sequence ID" value="ASP40287.1"/>
    <property type="molecule type" value="Genomic_DNA"/>
</dbReference>
<sequence length="59" mass="6939">MKHALSSQASLDAMHYLMLAQQISAERSQELRLRQQDRQAQSPPDPNTMWLKAFFHGWR</sequence>
<gene>
    <name evidence="1" type="ORF">CHH28_17095</name>
</gene>
<keyword evidence="2" id="KW-1185">Reference proteome</keyword>
<dbReference type="RefSeq" id="WP_094061456.1">
    <property type="nucleotide sequence ID" value="NZ_CP022530.1"/>
</dbReference>
<evidence type="ECO:0000313" key="2">
    <source>
        <dbReference type="Proteomes" id="UP000202440"/>
    </source>
</evidence>
<proteinExistence type="predicted"/>
<dbReference type="Proteomes" id="UP000202440">
    <property type="component" value="Chromosome"/>
</dbReference>
<dbReference type="AlphaFoldDB" id="A0A222FMN2"/>
<organism evidence="1 2">
    <name type="scientific">Bacterioplanes sanyensis</name>
    <dbReference type="NCBI Taxonomy" id="1249553"/>
    <lineage>
        <taxon>Bacteria</taxon>
        <taxon>Pseudomonadati</taxon>
        <taxon>Pseudomonadota</taxon>
        <taxon>Gammaproteobacteria</taxon>
        <taxon>Oceanospirillales</taxon>
        <taxon>Oceanospirillaceae</taxon>
        <taxon>Bacterioplanes</taxon>
    </lineage>
</organism>
<protein>
    <submittedName>
        <fullName evidence="1">Uncharacterized protein</fullName>
    </submittedName>
</protein>
<accession>A0A222FMN2</accession>
<name>A0A222FMN2_9GAMM</name>
<reference evidence="1 2" key="1">
    <citation type="submission" date="2017-07" db="EMBL/GenBank/DDBJ databases">
        <title>Annotated genome sequence of Bacterioplanes sanyensis isolated from Red Sea.</title>
        <authorList>
            <person name="Rehman Z.U."/>
        </authorList>
    </citation>
    <scope>NUCLEOTIDE SEQUENCE [LARGE SCALE GENOMIC DNA]</scope>
    <source>
        <strain evidence="1 2">NV9</strain>
    </source>
</reference>